<dbReference type="PANTHER" id="PTHR43179:SF7">
    <property type="entry name" value="RHAMNOSYLTRANSFERASE WBBL"/>
    <property type="match status" value="1"/>
</dbReference>
<organism evidence="2 3">
    <name type="scientific">Caldovatus sediminis</name>
    <dbReference type="NCBI Taxonomy" id="2041189"/>
    <lineage>
        <taxon>Bacteria</taxon>
        <taxon>Pseudomonadati</taxon>
        <taxon>Pseudomonadota</taxon>
        <taxon>Alphaproteobacteria</taxon>
        <taxon>Acetobacterales</taxon>
        <taxon>Roseomonadaceae</taxon>
        <taxon>Caldovatus</taxon>
    </lineage>
</organism>
<comment type="caution">
    <text evidence="2">The sequence shown here is derived from an EMBL/GenBank/DDBJ whole genome shotgun (WGS) entry which is preliminary data.</text>
</comment>
<name>A0A8J3EAK7_9PROT</name>
<protein>
    <recommendedName>
        <fullName evidence="1">Glycosyltransferase 2-like domain-containing protein</fullName>
    </recommendedName>
</protein>
<gene>
    <name evidence="2" type="ORF">GCM10010964_00470</name>
</gene>
<dbReference type="InterPro" id="IPR001173">
    <property type="entry name" value="Glyco_trans_2-like"/>
</dbReference>
<dbReference type="Gene3D" id="3.90.550.10">
    <property type="entry name" value="Spore Coat Polysaccharide Biosynthesis Protein SpsA, Chain A"/>
    <property type="match status" value="1"/>
</dbReference>
<reference evidence="2 3" key="1">
    <citation type="journal article" date="2014" name="Int. J. Syst. Evol. Microbiol.">
        <title>Complete genome sequence of Corynebacterium casei LMG S-19264T (=DSM 44701T), isolated from a smear-ripened cheese.</title>
        <authorList>
            <consortium name="US DOE Joint Genome Institute (JGI-PGF)"/>
            <person name="Walter F."/>
            <person name="Albersmeier A."/>
            <person name="Kalinowski J."/>
            <person name="Ruckert C."/>
        </authorList>
    </citation>
    <scope>NUCLEOTIDE SEQUENCE [LARGE SCALE GENOMIC DNA]</scope>
    <source>
        <strain evidence="2 3">CGMCC 1.16330</strain>
    </source>
</reference>
<proteinExistence type="predicted"/>
<keyword evidence="3" id="KW-1185">Reference proteome</keyword>
<dbReference type="InterPro" id="IPR029044">
    <property type="entry name" value="Nucleotide-diphossugar_trans"/>
</dbReference>
<dbReference type="Proteomes" id="UP000597507">
    <property type="component" value="Unassembled WGS sequence"/>
</dbReference>
<dbReference type="RefSeq" id="WP_188897251.1">
    <property type="nucleotide sequence ID" value="NZ_BMKS01000001.1"/>
</dbReference>
<evidence type="ECO:0000259" key="1">
    <source>
        <dbReference type="Pfam" id="PF00535"/>
    </source>
</evidence>
<feature type="domain" description="Glycosyltransferase 2-like" evidence="1">
    <location>
        <begin position="26"/>
        <end position="121"/>
    </location>
</feature>
<sequence length="317" mass="32746">MEDAAAVAAALRRVTAVTVTHDSAAVIGGFLAACPDGLRVVVVDNASADGTAEAVAASGRDAVRLLRAPANRGFGAGCNLGLDAVETEFALLANPDVRLSAPAIAALVAAADRFPEAAILAPALRTAPDAAHPGGRPVRSWNAAPHRRPLLPRRRDAEPWPEGPICAGYVSGAAMLLRRADAAAWLRFDEGFFLYYEDDDLCAQAAARGRSVVLVPGAAVVHAGGRSSRPSARLAWRKAFHMARSRLRFTAKHAGAAAARAEALRRLGRHAGKALGHAATAQGGKLLADLAGGAATLAWIAGLGRGGGPCRPRRWGE</sequence>
<dbReference type="PANTHER" id="PTHR43179">
    <property type="entry name" value="RHAMNOSYLTRANSFERASE WBBL"/>
    <property type="match status" value="1"/>
</dbReference>
<evidence type="ECO:0000313" key="2">
    <source>
        <dbReference type="EMBL" id="GGG16047.1"/>
    </source>
</evidence>
<dbReference type="AlphaFoldDB" id="A0A8J3EAK7"/>
<accession>A0A8J3EAK7</accession>
<dbReference type="SUPFAM" id="SSF53448">
    <property type="entry name" value="Nucleotide-diphospho-sugar transferases"/>
    <property type="match status" value="1"/>
</dbReference>
<dbReference type="Pfam" id="PF00535">
    <property type="entry name" value="Glycos_transf_2"/>
    <property type="match status" value="1"/>
</dbReference>
<evidence type="ECO:0000313" key="3">
    <source>
        <dbReference type="Proteomes" id="UP000597507"/>
    </source>
</evidence>
<dbReference type="EMBL" id="BMKS01000001">
    <property type="protein sequence ID" value="GGG16047.1"/>
    <property type="molecule type" value="Genomic_DNA"/>
</dbReference>